<dbReference type="SMART" id="SM00346">
    <property type="entry name" value="HTH_ICLR"/>
    <property type="match status" value="1"/>
</dbReference>
<feature type="domain" description="IclR-ED" evidence="5">
    <location>
        <begin position="89"/>
        <end position="271"/>
    </location>
</feature>
<organism evidence="6 7">
    <name type="scientific">Bordetella bronchiseptica 253</name>
    <dbReference type="NCBI Taxonomy" id="568707"/>
    <lineage>
        <taxon>Bacteria</taxon>
        <taxon>Pseudomonadati</taxon>
        <taxon>Pseudomonadota</taxon>
        <taxon>Betaproteobacteria</taxon>
        <taxon>Burkholderiales</taxon>
        <taxon>Alcaligenaceae</taxon>
        <taxon>Bordetella</taxon>
    </lineage>
</organism>
<dbReference type="InterPro" id="IPR050707">
    <property type="entry name" value="HTH_MetabolicPath_Reg"/>
</dbReference>
<evidence type="ECO:0000256" key="3">
    <source>
        <dbReference type="ARBA" id="ARBA00023163"/>
    </source>
</evidence>
<evidence type="ECO:0000259" key="5">
    <source>
        <dbReference type="PROSITE" id="PS51078"/>
    </source>
</evidence>
<keyword evidence="3" id="KW-0804">Transcription</keyword>
<keyword evidence="1" id="KW-0805">Transcription regulation</keyword>
<dbReference type="InterPro" id="IPR014757">
    <property type="entry name" value="Tscrpt_reg_IclR_C"/>
</dbReference>
<dbReference type="GO" id="GO:0045892">
    <property type="term" value="P:negative regulation of DNA-templated transcription"/>
    <property type="evidence" value="ECO:0007669"/>
    <property type="project" value="TreeGrafter"/>
</dbReference>
<evidence type="ECO:0000256" key="1">
    <source>
        <dbReference type="ARBA" id="ARBA00023015"/>
    </source>
</evidence>
<dbReference type="FunFam" id="1.10.10.10:FF:000056">
    <property type="entry name" value="IclR family transcriptional regulator"/>
    <property type="match status" value="1"/>
</dbReference>
<accession>A0A0C6P9E6</accession>
<dbReference type="InterPro" id="IPR029016">
    <property type="entry name" value="GAF-like_dom_sf"/>
</dbReference>
<feature type="domain" description="HTH iclR-type" evidence="4">
    <location>
        <begin position="26"/>
        <end position="88"/>
    </location>
</feature>
<dbReference type="EMBL" id="HE965806">
    <property type="protein sequence ID" value="CCJ56201.1"/>
    <property type="molecule type" value="Genomic_DNA"/>
</dbReference>
<evidence type="ECO:0000256" key="2">
    <source>
        <dbReference type="ARBA" id="ARBA00023125"/>
    </source>
</evidence>
<dbReference type="PANTHER" id="PTHR30136:SF35">
    <property type="entry name" value="HTH-TYPE TRANSCRIPTIONAL REGULATOR RV1719"/>
    <property type="match status" value="1"/>
</dbReference>
<dbReference type="PROSITE" id="PS51078">
    <property type="entry name" value="ICLR_ED"/>
    <property type="match status" value="1"/>
</dbReference>
<protein>
    <submittedName>
        <fullName evidence="6">Probable transcriptional regulator</fullName>
    </submittedName>
</protein>
<dbReference type="InterPro" id="IPR036388">
    <property type="entry name" value="WH-like_DNA-bd_sf"/>
</dbReference>
<proteinExistence type="predicted"/>
<dbReference type="GO" id="GO:0003700">
    <property type="term" value="F:DNA-binding transcription factor activity"/>
    <property type="evidence" value="ECO:0007669"/>
    <property type="project" value="TreeGrafter"/>
</dbReference>
<dbReference type="InterPro" id="IPR005471">
    <property type="entry name" value="Tscrpt_reg_IclR_N"/>
</dbReference>
<dbReference type="OrthoDB" id="8689343at2"/>
<dbReference type="GeneID" id="56477384"/>
<dbReference type="AlphaFoldDB" id="A0A0C6P9E6"/>
<dbReference type="Gene3D" id="3.30.450.40">
    <property type="match status" value="1"/>
</dbReference>
<dbReference type="SUPFAM" id="SSF55781">
    <property type="entry name" value="GAF domain-like"/>
    <property type="match status" value="1"/>
</dbReference>
<dbReference type="GO" id="GO:0003677">
    <property type="term" value="F:DNA binding"/>
    <property type="evidence" value="ECO:0007669"/>
    <property type="project" value="UniProtKB-KW"/>
</dbReference>
<evidence type="ECO:0000259" key="4">
    <source>
        <dbReference type="PROSITE" id="PS51077"/>
    </source>
</evidence>
<dbReference type="Pfam" id="PF09339">
    <property type="entry name" value="HTH_IclR"/>
    <property type="match status" value="1"/>
</dbReference>
<evidence type="ECO:0000313" key="7">
    <source>
        <dbReference type="Proteomes" id="UP000007564"/>
    </source>
</evidence>
<dbReference type="InterPro" id="IPR036390">
    <property type="entry name" value="WH_DNA-bd_sf"/>
</dbReference>
<dbReference type="SUPFAM" id="SSF46785">
    <property type="entry name" value="Winged helix' DNA-binding domain"/>
    <property type="match status" value="1"/>
</dbReference>
<dbReference type="PANTHER" id="PTHR30136">
    <property type="entry name" value="HELIX-TURN-HELIX TRANSCRIPTIONAL REGULATOR, ICLR FAMILY"/>
    <property type="match status" value="1"/>
</dbReference>
<dbReference type="KEGG" id="bbh:BN112_4287"/>
<dbReference type="PROSITE" id="PS51077">
    <property type="entry name" value="HTH_ICLR"/>
    <property type="match status" value="1"/>
</dbReference>
<gene>
    <name evidence="6" type="ORF">BN112_4287</name>
</gene>
<evidence type="ECO:0000313" key="6">
    <source>
        <dbReference type="EMBL" id="CCJ56201.1"/>
    </source>
</evidence>
<dbReference type="Gene3D" id="1.10.10.10">
    <property type="entry name" value="Winged helix-like DNA-binding domain superfamily/Winged helix DNA-binding domain"/>
    <property type="match status" value="1"/>
</dbReference>
<dbReference type="HOGENOM" id="CLU_062618_0_1_4"/>
<sequence>MRRSIVNSELGVRSPTEEELEDPLFVQAAARTLQVLSAFHRAVRPMSLDEIAEASGVGRSSTQRILNTLRVLGYVERSDGGRGYVPGIRILDHALDYLRLNTLISRASPVLLDLRRNALERVDLSVFDDLRLVYASRLQSKRETFFATLVGHSVPTFCTAGGRAILSHLPGAEVDDIIARSDRTPFTDKTITAPREIRKKVEQARVSGYAVTIEEVLVGEIGIGVAVLGADGRPVGAIHIAGSLSEWTPEAFTARFAPLAVEAATAINRLS</sequence>
<dbReference type="RefSeq" id="WP_003814457.1">
    <property type="nucleotide sequence ID" value="NC_019382.1"/>
</dbReference>
<dbReference type="Pfam" id="PF01614">
    <property type="entry name" value="IclR_C"/>
    <property type="match status" value="1"/>
</dbReference>
<reference evidence="6 7" key="1">
    <citation type="journal article" date="2012" name="BMC Genomics">
        <title>Comparative genomics of the classical Bordetella subspecies: the evolution and exchange of virulence-associated diversity amongst closely related pathogens.</title>
        <authorList>
            <person name="Park J."/>
            <person name="Zhang Y."/>
            <person name="Buboltz A.M."/>
            <person name="Zhang X."/>
            <person name="Schuster S.C."/>
            <person name="Ahuja U."/>
            <person name="Liu M."/>
            <person name="Miller J.F."/>
            <person name="Sebaihia M."/>
            <person name="Bentley S.D."/>
            <person name="Parkhill J."/>
            <person name="Harvill E.T."/>
        </authorList>
    </citation>
    <scope>NUCLEOTIDE SEQUENCE [LARGE SCALE GENOMIC DNA]</scope>
    <source>
        <strain evidence="6 7">253</strain>
    </source>
</reference>
<dbReference type="Proteomes" id="UP000007564">
    <property type="component" value="Chromosome"/>
</dbReference>
<name>A0A0C6P9E6_BORBO</name>
<keyword evidence="2" id="KW-0238">DNA-binding</keyword>